<evidence type="ECO:0000256" key="1">
    <source>
        <dbReference type="SAM" id="MobiDB-lite"/>
    </source>
</evidence>
<dbReference type="EMBL" id="KI660183">
    <property type="protein sequence ID" value="ETN77257.1"/>
    <property type="molecule type" value="Genomic_DNA"/>
</dbReference>
<protein>
    <submittedName>
        <fullName evidence="2">Uncharacterized protein</fullName>
    </submittedName>
</protein>
<sequence>MSISQQSRLAHCSLDAYSGATSADHDENNSDSEPHRRQRCRVPRPARHAPPPPWPRPSAAVARTAAGRGSFPPTGHMPLSRTVMHKLQFARGIGQREMLRANTLPSITRAKSCCDVRDKLACSVLPKHKWKF</sequence>
<evidence type="ECO:0000313" key="2">
    <source>
        <dbReference type="EMBL" id="ETN77257.1"/>
    </source>
</evidence>
<dbReference type="KEGG" id="nai:NECAME_11190"/>
<keyword evidence="3" id="KW-1185">Reference proteome</keyword>
<gene>
    <name evidence="2" type="ORF">NECAME_11190</name>
</gene>
<dbReference type="STRING" id="51031.W2T8G5"/>
<feature type="non-terminal residue" evidence="2">
    <location>
        <position position="1"/>
    </location>
</feature>
<dbReference type="Proteomes" id="UP000053676">
    <property type="component" value="Unassembled WGS sequence"/>
</dbReference>
<name>W2T8G5_NECAM</name>
<proteinExistence type="predicted"/>
<evidence type="ECO:0000313" key="3">
    <source>
        <dbReference type="Proteomes" id="UP000053676"/>
    </source>
</evidence>
<organism evidence="2 3">
    <name type="scientific">Necator americanus</name>
    <name type="common">Human hookworm</name>
    <dbReference type="NCBI Taxonomy" id="51031"/>
    <lineage>
        <taxon>Eukaryota</taxon>
        <taxon>Metazoa</taxon>
        <taxon>Ecdysozoa</taxon>
        <taxon>Nematoda</taxon>
        <taxon>Chromadorea</taxon>
        <taxon>Rhabditida</taxon>
        <taxon>Rhabditina</taxon>
        <taxon>Rhabditomorpha</taxon>
        <taxon>Strongyloidea</taxon>
        <taxon>Ancylostomatidae</taxon>
        <taxon>Bunostominae</taxon>
        <taxon>Necator</taxon>
    </lineage>
</organism>
<dbReference type="OrthoDB" id="5869238at2759"/>
<feature type="compositionally biased region" description="Basic residues" evidence="1">
    <location>
        <begin position="36"/>
        <end position="47"/>
    </location>
</feature>
<accession>W2T8G5</accession>
<feature type="compositionally biased region" description="Basic and acidic residues" evidence="1">
    <location>
        <begin position="23"/>
        <end position="35"/>
    </location>
</feature>
<reference evidence="3" key="1">
    <citation type="journal article" date="2014" name="Nat. Genet.">
        <title>Genome of the human hookworm Necator americanus.</title>
        <authorList>
            <person name="Tang Y.T."/>
            <person name="Gao X."/>
            <person name="Rosa B.A."/>
            <person name="Abubucker S."/>
            <person name="Hallsworth-Pepin K."/>
            <person name="Martin J."/>
            <person name="Tyagi R."/>
            <person name="Heizer E."/>
            <person name="Zhang X."/>
            <person name="Bhonagiri-Palsikar V."/>
            <person name="Minx P."/>
            <person name="Warren W.C."/>
            <person name="Wang Q."/>
            <person name="Zhan B."/>
            <person name="Hotez P.J."/>
            <person name="Sternberg P.W."/>
            <person name="Dougall A."/>
            <person name="Gaze S.T."/>
            <person name="Mulvenna J."/>
            <person name="Sotillo J."/>
            <person name="Ranganathan S."/>
            <person name="Rabelo E.M."/>
            <person name="Wilson R.K."/>
            <person name="Felgner P.L."/>
            <person name="Bethony J."/>
            <person name="Hawdon J.M."/>
            <person name="Gasser R.B."/>
            <person name="Loukas A."/>
            <person name="Mitreva M."/>
        </authorList>
    </citation>
    <scope>NUCLEOTIDE SEQUENCE [LARGE SCALE GENOMIC DNA]</scope>
</reference>
<feature type="region of interest" description="Disordered" evidence="1">
    <location>
        <begin position="14"/>
        <end position="79"/>
    </location>
</feature>
<dbReference type="AlphaFoldDB" id="W2T8G5"/>